<feature type="chain" id="PRO_5042062664" evidence="1">
    <location>
        <begin position="20"/>
        <end position="559"/>
    </location>
</feature>
<dbReference type="InterPro" id="IPR007245">
    <property type="entry name" value="PIG-T"/>
</dbReference>
<keyword evidence="1" id="KW-0732">Signal</keyword>
<dbReference type="EMBL" id="JAODAN010000001">
    <property type="protein sequence ID" value="KAK1927363.1"/>
    <property type="molecule type" value="Genomic_DNA"/>
</dbReference>
<dbReference type="Proteomes" id="UP001182556">
    <property type="component" value="Unassembled WGS sequence"/>
</dbReference>
<reference evidence="2" key="1">
    <citation type="submission" date="2023-02" db="EMBL/GenBank/DDBJ databases">
        <title>Identification and recombinant expression of a fungal hydrolase from Papiliotrema laurentii that hydrolyzes apple cutin and clears colloidal polyester polyurethane.</title>
        <authorList>
            <consortium name="DOE Joint Genome Institute"/>
            <person name="Roman V.A."/>
            <person name="Bojanowski C."/>
            <person name="Crable B.R."/>
            <person name="Wagner D.N."/>
            <person name="Hung C.S."/>
            <person name="Nadeau L.J."/>
            <person name="Schratz L."/>
            <person name="Haridas S."/>
            <person name="Pangilinan J."/>
            <person name="Lipzen A."/>
            <person name="Na H."/>
            <person name="Yan M."/>
            <person name="Ng V."/>
            <person name="Grigoriev I.V."/>
            <person name="Spatafora J.W."/>
            <person name="Barlow D."/>
            <person name="Biffinger J."/>
            <person name="Kelley-Loughnane N."/>
            <person name="Varaljay V.A."/>
            <person name="Crookes-Goodson W.J."/>
        </authorList>
    </citation>
    <scope>NUCLEOTIDE SEQUENCE</scope>
    <source>
        <strain evidence="2">5307AH</strain>
    </source>
</reference>
<comment type="caution">
    <text evidence="2">The sequence shown here is derived from an EMBL/GenBank/DDBJ whole genome shotgun (WGS) entry which is preliminary data.</text>
</comment>
<protein>
    <submittedName>
        <fullName evidence="2">GPI transamidase component PIG-T</fullName>
    </submittedName>
</protein>
<dbReference type="PANTHER" id="PTHR12959:SF11">
    <property type="entry name" value="GPI TRANSAMIDASE COMPONENT PIG-T"/>
    <property type="match status" value="1"/>
</dbReference>
<dbReference type="Pfam" id="PF04113">
    <property type="entry name" value="Gpi16"/>
    <property type="match status" value="2"/>
</dbReference>
<sequence length="559" mass="61767">MILLSPIIPFLSLARLAAGTLSDSFTESLTLHPLPDGKLSVLFEFTTHFSARSTLGSIAQSHHTLTPPSLLLPLEQNDVSDLTISFVAGQWDQRRSGEAGPLHYEAGGGGGEVRGWLRSGSDREDPSDRWTRVTHALGGLFCAGLGPNEHGESVNTFGEIYPPLRGDASNLTHHLLPHPNLLLCTENLTPFLSLLPSKGRSGLSVLLAQPHTVFSWGFKTEGIEVIMPTEASPGRWRGWWEGVVDLVPEKGGGSRAFSISRLFNQNLPQPFPESTQSVLRLIMPDAEGLRTDRQPSITGSTWIDGKQRQVAEWDLKNPDTVKQDIQFWWDGEERFEYPRSFTPPPVTVSRTVTAPHAGDGVFTIRIQNTGNDTRSAVYSEIWPWWVKGWLHQITVSQIGLGEAPHLLEDIFYKPSSPPTVSTTTLHLSLQVPPRSSLVIKIPFTKLMLKYTEHRPDAERGAEIPSGTLTLLDLEGEGGAVEGVDSEGQYSPRRSGRSRIYTNRLLLDVPTPDFSMPYNVIIMSSTVMAIFFGLMQGSLTRRWGFVEVPLEGVLDDIKTK</sequence>
<dbReference type="GO" id="GO:0042765">
    <property type="term" value="C:GPI-anchor transamidase complex"/>
    <property type="evidence" value="ECO:0007669"/>
    <property type="project" value="InterPro"/>
</dbReference>
<evidence type="ECO:0000313" key="2">
    <source>
        <dbReference type="EMBL" id="KAK1927363.1"/>
    </source>
</evidence>
<name>A0AAD9FW87_PAPLA</name>
<organism evidence="2 3">
    <name type="scientific">Papiliotrema laurentii</name>
    <name type="common">Cryptococcus laurentii</name>
    <dbReference type="NCBI Taxonomy" id="5418"/>
    <lineage>
        <taxon>Eukaryota</taxon>
        <taxon>Fungi</taxon>
        <taxon>Dikarya</taxon>
        <taxon>Basidiomycota</taxon>
        <taxon>Agaricomycotina</taxon>
        <taxon>Tremellomycetes</taxon>
        <taxon>Tremellales</taxon>
        <taxon>Rhynchogastremaceae</taxon>
        <taxon>Papiliotrema</taxon>
    </lineage>
</organism>
<dbReference type="PANTHER" id="PTHR12959">
    <property type="entry name" value="GPI TRANSAMIDASE COMPONENT PIG-T-RELATED"/>
    <property type="match status" value="1"/>
</dbReference>
<keyword evidence="3" id="KW-1185">Reference proteome</keyword>
<accession>A0AAD9FW87</accession>
<evidence type="ECO:0000313" key="3">
    <source>
        <dbReference type="Proteomes" id="UP001182556"/>
    </source>
</evidence>
<gene>
    <name evidence="2" type="ORF">DB88DRAFT_503905</name>
</gene>
<evidence type="ECO:0000256" key="1">
    <source>
        <dbReference type="SAM" id="SignalP"/>
    </source>
</evidence>
<feature type="signal peptide" evidence="1">
    <location>
        <begin position="1"/>
        <end position="19"/>
    </location>
</feature>
<dbReference type="GO" id="GO:0016255">
    <property type="term" value="P:attachment of GPI anchor to protein"/>
    <property type="evidence" value="ECO:0007669"/>
    <property type="project" value="InterPro"/>
</dbReference>
<proteinExistence type="predicted"/>
<dbReference type="AlphaFoldDB" id="A0AAD9FW87"/>